<dbReference type="PANTHER" id="PTHR19134:SF539">
    <property type="entry name" value="RECEPTOR-TYPE TYROSINE-PROTEIN PHOSPHATASE C"/>
    <property type="match status" value="1"/>
</dbReference>
<feature type="compositionally biased region" description="Acidic residues" evidence="18">
    <location>
        <begin position="903"/>
        <end position="912"/>
    </location>
</feature>
<dbReference type="Pfam" id="PF00102">
    <property type="entry name" value="Y_phosphatase"/>
    <property type="match status" value="2"/>
</dbReference>
<comment type="similarity">
    <text evidence="14">Belongs to the protein-tyrosine phosphatase family. Receptor class 1/6 subfamily.</text>
</comment>
<evidence type="ECO:0000256" key="7">
    <source>
        <dbReference type="ARBA" id="ARBA00022737"/>
    </source>
</evidence>
<dbReference type="SUPFAM" id="SSF52799">
    <property type="entry name" value="(Phosphotyrosine protein) phosphatases II"/>
    <property type="match status" value="2"/>
</dbReference>
<feature type="domain" description="Tyrosine specific protein phosphatases" evidence="22">
    <location>
        <begin position="730"/>
        <end position="801"/>
    </location>
</feature>
<evidence type="ECO:0000256" key="17">
    <source>
        <dbReference type="PIRSR" id="PIRSR002004-1"/>
    </source>
</evidence>
<evidence type="ECO:0000256" key="8">
    <source>
        <dbReference type="ARBA" id="ARBA00022801"/>
    </source>
</evidence>
<feature type="active site" description="Phosphocysteine intermediate" evidence="17">
    <location>
        <position position="751"/>
    </location>
</feature>
<evidence type="ECO:0000256" key="4">
    <source>
        <dbReference type="ARBA" id="ARBA00022553"/>
    </source>
</evidence>
<dbReference type="InterPro" id="IPR029021">
    <property type="entry name" value="Prot-tyrosine_phosphatase-like"/>
</dbReference>
<evidence type="ECO:0000256" key="3">
    <source>
        <dbReference type="ARBA" id="ARBA00022475"/>
    </source>
</evidence>
<dbReference type="InterPro" id="IPR016335">
    <property type="entry name" value="Ptprc"/>
</dbReference>
<evidence type="ECO:0000256" key="6">
    <source>
        <dbReference type="ARBA" id="ARBA00022729"/>
    </source>
</evidence>
<dbReference type="SMART" id="SM00194">
    <property type="entry name" value="PTPc"/>
    <property type="match status" value="2"/>
</dbReference>
<feature type="signal peptide" evidence="20">
    <location>
        <begin position="1"/>
        <end position="23"/>
    </location>
</feature>
<evidence type="ECO:0000256" key="15">
    <source>
        <dbReference type="ARBA" id="ARBA00073601"/>
    </source>
</evidence>
<feature type="active site" description="Phosphocysteine intermediate" evidence="17">
    <location>
        <position position="1063"/>
    </location>
</feature>
<dbReference type="CDD" id="cd14558">
    <property type="entry name" value="R-PTP-C-2"/>
    <property type="match status" value="1"/>
</dbReference>
<name>Q91054_HETFR</name>
<evidence type="ECO:0000313" key="24">
    <source>
        <dbReference type="EMBL" id="AAB01087.1"/>
    </source>
</evidence>
<dbReference type="FunFam" id="3.90.190.10:FF:000033">
    <property type="entry name" value="receptor-type tyrosine-protein phosphatase C isoform X1"/>
    <property type="match status" value="1"/>
</dbReference>
<dbReference type="PROSITE" id="PS50056">
    <property type="entry name" value="TYR_PHOSPHATASE_2"/>
    <property type="match status" value="2"/>
</dbReference>
<dbReference type="AlphaFoldDB" id="Q91054"/>
<reference evidence="24" key="1">
    <citation type="submission" date="1995-08" db="EMBL/GenBank/DDBJ databases">
        <authorList>
            <person name="Okumura M."/>
            <person name="Matthews R.J."/>
            <person name="Robb B."/>
            <person name="Bork P."/>
            <person name="Thomas M.L."/>
        </authorList>
    </citation>
    <scope>NUCLEOTIDE SEQUENCE</scope>
</reference>
<feature type="region of interest" description="Disordered" evidence="18">
    <location>
        <begin position="54"/>
        <end position="78"/>
    </location>
</feature>
<evidence type="ECO:0000256" key="9">
    <source>
        <dbReference type="ARBA" id="ARBA00022912"/>
    </source>
</evidence>
<keyword evidence="6 20" id="KW-0732">Signal</keyword>
<feature type="compositionally biased region" description="Low complexity" evidence="18">
    <location>
        <begin position="54"/>
        <end position="71"/>
    </location>
</feature>
<evidence type="ECO:0000259" key="21">
    <source>
        <dbReference type="PROSITE" id="PS50055"/>
    </source>
</evidence>
<evidence type="ECO:0000256" key="20">
    <source>
        <dbReference type="SAM" id="SignalP"/>
    </source>
</evidence>
<dbReference type="PIRSF" id="PIRSF002004">
    <property type="entry name" value="Leukocyte_common_antigen"/>
    <property type="match status" value="1"/>
</dbReference>
<dbReference type="InterPro" id="IPR013783">
    <property type="entry name" value="Ig-like_fold"/>
</dbReference>
<evidence type="ECO:0000256" key="12">
    <source>
        <dbReference type="ARBA" id="ARBA00023180"/>
    </source>
</evidence>
<dbReference type="InterPro" id="IPR003595">
    <property type="entry name" value="Tyr_Pase_cat"/>
</dbReference>
<keyword evidence="12" id="KW-0325">Glycoprotein</keyword>
<dbReference type="InterPro" id="IPR003961">
    <property type="entry name" value="FN3_dom"/>
</dbReference>
<dbReference type="CDD" id="cd14557">
    <property type="entry name" value="R-PTPc-C-1"/>
    <property type="match status" value="1"/>
</dbReference>
<dbReference type="EMBL" id="U34750">
    <property type="protein sequence ID" value="AAB01087.1"/>
    <property type="molecule type" value="mRNA"/>
</dbReference>
<evidence type="ECO:0000256" key="2">
    <source>
        <dbReference type="ARBA" id="ARBA00013064"/>
    </source>
</evidence>
<dbReference type="PROSITE" id="PS00383">
    <property type="entry name" value="TYR_PHOSPHATASE_1"/>
    <property type="match status" value="1"/>
</dbReference>
<dbReference type="GO" id="GO:0005886">
    <property type="term" value="C:plasma membrane"/>
    <property type="evidence" value="ECO:0007669"/>
    <property type="project" value="UniProtKB-SubCell"/>
</dbReference>
<evidence type="ECO:0000256" key="5">
    <source>
        <dbReference type="ARBA" id="ARBA00022692"/>
    </source>
</evidence>
<dbReference type="InterPro" id="IPR050348">
    <property type="entry name" value="Protein-Tyr_Phosphatase"/>
</dbReference>
<feature type="region of interest" description="Disordered" evidence="18">
    <location>
        <begin position="1146"/>
        <end position="1200"/>
    </location>
</feature>
<evidence type="ECO:0000256" key="18">
    <source>
        <dbReference type="SAM" id="MobiDB-lite"/>
    </source>
</evidence>
<comment type="subcellular location">
    <subcellularLocation>
        <location evidence="1">Cell membrane</location>
        <topology evidence="1">Single-pass type I membrane protein</topology>
    </subcellularLocation>
</comment>
<proteinExistence type="evidence at transcript level"/>
<feature type="compositionally biased region" description="Basic and acidic residues" evidence="18">
    <location>
        <begin position="890"/>
        <end position="901"/>
    </location>
</feature>
<dbReference type="Gene3D" id="2.60.40.10">
    <property type="entry name" value="Immunoglobulins"/>
    <property type="match status" value="1"/>
</dbReference>
<evidence type="ECO:0000259" key="22">
    <source>
        <dbReference type="PROSITE" id="PS50056"/>
    </source>
</evidence>
<feature type="chain" id="PRO_5004320779" description="Receptor-type tyrosine-protein phosphatase C" evidence="20">
    <location>
        <begin position="24"/>
        <end position="1200"/>
    </location>
</feature>
<keyword evidence="3" id="KW-1003">Cell membrane</keyword>
<dbReference type="FunFam" id="3.90.190.10:FF:000042">
    <property type="entry name" value="receptor-type tyrosine-protein phosphatase C isoform X1"/>
    <property type="match status" value="1"/>
</dbReference>
<evidence type="ECO:0000256" key="13">
    <source>
        <dbReference type="ARBA" id="ARBA00051722"/>
    </source>
</evidence>
<keyword evidence="9" id="KW-0904">Protein phosphatase</keyword>
<organism evidence="24">
    <name type="scientific">Heterodontus francisci</name>
    <name type="common">Horn shark</name>
    <name type="synonym">Cestracion francisci</name>
    <dbReference type="NCBI Taxonomy" id="7792"/>
    <lineage>
        <taxon>Eukaryota</taxon>
        <taxon>Metazoa</taxon>
        <taxon>Chordata</taxon>
        <taxon>Craniata</taxon>
        <taxon>Vertebrata</taxon>
        <taxon>Chondrichthyes</taxon>
        <taxon>Elasmobranchii</taxon>
        <taxon>Galeomorphii</taxon>
        <taxon>Heterodontoidea</taxon>
        <taxon>Heterodontiformes</taxon>
        <taxon>Heterodontidae</taxon>
        <taxon>Heterodontus</taxon>
    </lineage>
</organism>
<evidence type="ECO:0000259" key="23">
    <source>
        <dbReference type="PROSITE" id="PS50853"/>
    </source>
</evidence>
<keyword evidence="8" id="KW-0378">Hydrolase</keyword>
<dbReference type="PROSITE" id="PS50853">
    <property type="entry name" value="FN3"/>
    <property type="match status" value="1"/>
</dbReference>
<evidence type="ECO:0000256" key="19">
    <source>
        <dbReference type="SAM" id="Phobius"/>
    </source>
</evidence>
<evidence type="ECO:0000256" key="11">
    <source>
        <dbReference type="ARBA" id="ARBA00023136"/>
    </source>
</evidence>
<protein>
    <recommendedName>
        <fullName evidence="15">Receptor-type tyrosine-protein phosphatase C</fullName>
        <ecNumber evidence="2">3.1.3.48</ecNumber>
    </recommendedName>
    <alternativeName>
        <fullName evidence="16">Leukocyte common antigen</fullName>
    </alternativeName>
</protein>
<keyword evidence="4" id="KW-0597">Phosphoprotein</keyword>
<comment type="catalytic activity">
    <reaction evidence="13">
        <text>O-phospho-L-tyrosyl-[protein] + H2O = L-tyrosyl-[protein] + phosphate</text>
        <dbReference type="Rhea" id="RHEA:10684"/>
        <dbReference type="Rhea" id="RHEA-COMP:10136"/>
        <dbReference type="Rhea" id="RHEA-COMP:20101"/>
        <dbReference type="ChEBI" id="CHEBI:15377"/>
        <dbReference type="ChEBI" id="CHEBI:43474"/>
        <dbReference type="ChEBI" id="CHEBI:46858"/>
        <dbReference type="ChEBI" id="CHEBI:61978"/>
        <dbReference type="EC" id="3.1.3.48"/>
    </reaction>
</comment>
<feature type="domain" description="Tyrosine specific protein phosphatases" evidence="22">
    <location>
        <begin position="1032"/>
        <end position="1113"/>
    </location>
</feature>
<dbReference type="InterPro" id="IPR000387">
    <property type="entry name" value="Tyr_Pase_dom"/>
</dbReference>
<evidence type="ECO:0000256" key="16">
    <source>
        <dbReference type="ARBA" id="ARBA00078812"/>
    </source>
</evidence>
<dbReference type="PRINTS" id="PR00700">
    <property type="entry name" value="PRTYPHPHTASE"/>
</dbReference>
<dbReference type="PANTHER" id="PTHR19134">
    <property type="entry name" value="RECEPTOR-TYPE TYROSINE-PROTEIN PHOSPHATASE"/>
    <property type="match status" value="1"/>
</dbReference>
<keyword evidence="7" id="KW-0677">Repeat</keyword>
<dbReference type="InterPro" id="IPR016130">
    <property type="entry name" value="Tyr_Pase_AS"/>
</dbReference>
<dbReference type="InterPro" id="IPR000242">
    <property type="entry name" value="PTP_cat"/>
</dbReference>
<keyword evidence="5 19" id="KW-0812">Transmembrane</keyword>
<keyword evidence="10 19" id="KW-1133">Transmembrane helix</keyword>
<dbReference type="InterPro" id="IPR036116">
    <property type="entry name" value="FN3_sf"/>
</dbReference>
<feature type="domain" description="Tyrosine-protein phosphatase" evidence="21">
    <location>
        <begin position="551"/>
        <end position="810"/>
    </location>
</feature>
<dbReference type="GO" id="GO:0004725">
    <property type="term" value="F:protein tyrosine phosphatase activity"/>
    <property type="evidence" value="ECO:0007669"/>
    <property type="project" value="UniProtKB-EC"/>
</dbReference>
<dbReference type="PIR" id="T43148">
    <property type="entry name" value="T43148"/>
</dbReference>
<evidence type="ECO:0000256" key="1">
    <source>
        <dbReference type="ARBA" id="ARBA00004251"/>
    </source>
</evidence>
<dbReference type="EC" id="3.1.3.48" evidence="2"/>
<accession>Q91054</accession>
<sequence length="1200" mass="135373">MSKFSWLKYLALAAALLGATVDAQDHSSLAPSSTAPTTVNFTLKENSNDTLFTTSSTTSTTETLPLSENSTISTGTNGTATGFPAATVTSAPNSTIADSKTTAGDQDCENVNIIVKEWEVINDIVKLHTSYKDSENLTITILNSSFALVGGGTANISVSLPSLSNCARYTLNGTFSGKCNHTIELVNIITNPSPDLQFHLNSSQSGDNITFQLKTRGVQTNCKLNYTWNCHPSTGNKTQISTEVMTFQNLTPCQTYHCFVKIQQVATKWYQTRKSNTTADYEKPKKPIVSVKPGQRKITVNWSVSHTKMQPVKKINITSTPKGCSTTKDIMKGDRTGSYACKNLAPYERYTIHVTANNNKCNNENQSSEEEIKHVQTNSEKPATPQIKNINFLANNEFELSCTELDPTKFHGPMGRYLVTLTGAGHTSNSNNTNCKFVFKDLNYLTTYKIELVAHNGQYGSERVSQEITTKYNDKALIGFLVFLIIATSIALAIVLYKIYILQRKSSRRSEESVELITHDDEKQLLNMEPILAEQLIDVYRRKQADESRLFLAEFQSIPRVFSKFSVKEARRGCNTNKNRYVDILPYDHNRVQLSPIAGEQGSDYINASFIDGFNESRKYIAAQGPKEETSDDFWKMVWEQKATIIVMVTRCEEGKRPKCAQYWPTMDSPSKTFGDLTVRISEEQWCPDYVIRKLFISHKSEKTPEREVTHIQFIRWPDHGVPEDPHLLLKLRQRVNAFRNLFSGPIVVHCSAGVGRTGSYIGIDAMMQGLEAEGRVDVYGYIVQLRRQRCLMVQVEAQYILIHQALLEYYLYGETEVSLSELPKHLINFKKNDPPSEPSMLEGEFQRIPPYTDWRTQTTGRRGENQSKNRSLSVIAYDYNRVTIKLEDEKSKDSTSHSDSDLSSDDSEDEESTKYINASYIDGYWHSETLIATQTPLPETIADFWMMVYQRKARIIAMLGKLKDDKDCSQYWEDDKKTYDDIEVVLSECNKQPEFIVRIFEIRHTKRKETRQVYQYHFHDWAESELPEDPSNFTKMIRSIKEKLSTLQEPESSLSPSLIVHCSDGAKKTGVFYALWILLDNADTENVIDVLQTVKVLRKARPGLVSTFEQYQFLYDIIASTYPVQNGTLISDNGPAQATIEVISEISPENEFQPKAASDSTKNEEESSAQDDEAKSGSSNDKQPAENPINGPVTSGAIE</sequence>
<dbReference type="GO" id="GO:0050852">
    <property type="term" value="P:T cell receptor signaling pathway"/>
    <property type="evidence" value="ECO:0007669"/>
    <property type="project" value="InterPro"/>
</dbReference>
<dbReference type="PROSITE" id="PS50055">
    <property type="entry name" value="TYR_PHOSPHATASE_PTP"/>
    <property type="match status" value="2"/>
</dbReference>
<dbReference type="SUPFAM" id="SSF49265">
    <property type="entry name" value="Fibronectin type III"/>
    <property type="match status" value="1"/>
</dbReference>
<feature type="transmembrane region" description="Helical" evidence="19">
    <location>
        <begin position="476"/>
        <end position="500"/>
    </location>
</feature>
<dbReference type="Gene3D" id="3.90.190.10">
    <property type="entry name" value="Protein tyrosine phosphatase superfamily"/>
    <property type="match status" value="2"/>
</dbReference>
<evidence type="ECO:0000256" key="10">
    <source>
        <dbReference type="ARBA" id="ARBA00022989"/>
    </source>
</evidence>
<feature type="domain" description="Fibronectin type-III" evidence="23">
    <location>
        <begin position="381"/>
        <end position="473"/>
    </location>
</feature>
<keyword evidence="11 19" id="KW-0472">Membrane</keyword>
<dbReference type="SMART" id="SM00404">
    <property type="entry name" value="PTPc_motif"/>
    <property type="match status" value="2"/>
</dbReference>
<feature type="domain" description="Tyrosine-protein phosphatase" evidence="21">
    <location>
        <begin position="842"/>
        <end position="1122"/>
    </location>
</feature>
<feature type="region of interest" description="Disordered" evidence="18">
    <location>
        <begin position="890"/>
        <end position="912"/>
    </location>
</feature>
<evidence type="ECO:0000256" key="14">
    <source>
        <dbReference type="ARBA" id="ARBA00061377"/>
    </source>
</evidence>